<proteinExistence type="predicted"/>
<gene>
    <name evidence="1" type="ORF">GCM10009765_44390</name>
</gene>
<reference evidence="1 2" key="1">
    <citation type="journal article" date="2019" name="Int. J. Syst. Evol. Microbiol.">
        <title>The Global Catalogue of Microorganisms (GCM) 10K type strain sequencing project: providing services to taxonomists for standard genome sequencing and annotation.</title>
        <authorList>
            <consortium name="The Broad Institute Genomics Platform"/>
            <consortium name="The Broad Institute Genome Sequencing Center for Infectious Disease"/>
            <person name="Wu L."/>
            <person name="Ma J."/>
        </authorList>
    </citation>
    <scope>NUCLEOTIDE SEQUENCE [LARGE SCALE GENOMIC DNA]</scope>
    <source>
        <strain evidence="1 2">JCM 14718</strain>
    </source>
</reference>
<keyword evidence="2" id="KW-1185">Reference proteome</keyword>
<sequence length="87" mass="9601">MQMERGNDPLLNAIREFVAARDEADATVRALVAYARELATTRRYRLVEIAEAAGMSVSGVRNLYGPADLERARHMMSVIGEGGPEHE</sequence>
<dbReference type="EMBL" id="BAAANY010000017">
    <property type="protein sequence ID" value="GAA1690133.1"/>
    <property type="molecule type" value="Genomic_DNA"/>
</dbReference>
<evidence type="ECO:0000313" key="2">
    <source>
        <dbReference type="Proteomes" id="UP001500618"/>
    </source>
</evidence>
<dbReference type="Proteomes" id="UP001500618">
    <property type="component" value="Unassembled WGS sequence"/>
</dbReference>
<evidence type="ECO:0000313" key="1">
    <source>
        <dbReference type="EMBL" id="GAA1690133.1"/>
    </source>
</evidence>
<name>A0ABN2HM50_9ACTN</name>
<comment type="caution">
    <text evidence="1">The sequence shown here is derived from an EMBL/GenBank/DDBJ whole genome shotgun (WGS) entry which is preliminary data.</text>
</comment>
<evidence type="ECO:0008006" key="3">
    <source>
        <dbReference type="Google" id="ProtNLM"/>
    </source>
</evidence>
<organism evidence="1 2">
    <name type="scientific">Fodinicola feengrottensis</name>
    <dbReference type="NCBI Taxonomy" id="435914"/>
    <lineage>
        <taxon>Bacteria</taxon>
        <taxon>Bacillati</taxon>
        <taxon>Actinomycetota</taxon>
        <taxon>Actinomycetes</taxon>
        <taxon>Mycobacteriales</taxon>
        <taxon>Fodinicola</taxon>
    </lineage>
</organism>
<accession>A0ABN2HM50</accession>
<protein>
    <recommendedName>
        <fullName evidence="3">Helix-turn-helix domain-containing protein</fullName>
    </recommendedName>
</protein>